<accession>A0A1V6PLZ1</accession>
<comment type="caution">
    <text evidence="1">The sequence shown here is derived from an EMBL/GenBank/DDBJ whole genome shotgun (WGS) entry which is preliminary data.</text>
</comment>
<dbReference type="Proteomes" id="UP000191672">
    <property type="component" value="Unassembled WGS sequence"/>
</dbReference>
<evidence type="ECO:0000313" key="1">
    <source>
        <dbReference type="EMBL" id="OQD78035.1"/>
    </source>
</evidence>
<sequence>MHPEWVDWWLETDYGKTSKIRWDAAHQSEHWKQFDQVADATTGQPKGQMKEQERTGDIQIYTRLPNSVLPSIKERREQFDVQIEMDLTEYIDHLTAVENNIPARRLALSNRKKDAKGAIPPDRGN</sequence>
<dbReference type="EMBL" id="MDYN01000095">
    <property type="protein sequence ID" value="OQD78035.1"/>
    <property type="molecule type" value="Genomic_DNA"/>
</dbReference>
<gene>
    <name evidence="1" type="ORF">PENANT_c095G04240</name>
</gene>
<reference evidence="2" key="1">
    <citation type="journal article" date="2017" name="Nat. Microbiol.">
        <title>Global analysis of biosynthetic gene clusters reveals vast potential of secondary metabolite production in Penicillium species.</title>
        <authorList>
            <person name="Nielsen J.C."/>
            <person name="Grijseels S."/>
            <person name="Prigent S."/>
            <person name="Ji B."/>
            <person name="Dainat J."/>
            <person name="Nielsen K.F."/>
            <person name="Frisvad J.C."/>
            <person name="Workman M."/>
            <person name="Nielsen J."/>
        </authorList>
    </citation>
    <scope>NUCLEOTIDE SEQUENCE [LARGE SCALE GENOMIC DNA]</scope>
    <source>
        <strain evidence="2">IBT 31811</strain>
    </source>
</reference>
<name>A0A1V6PLZ1_9EURO</name>
<dbReference type="AlphaFoldDB" id="A0A1V6PLZ1"/>
<protein>
    <submittedName>
        <fullName evidence="1">Uncharacterized protein</fullName>
    </submittedName>
</protein>
<proteinExistence type="predicted"/>
<keyword evidence="2" id="KW-1185">Reference proteome</keyword>
<evidence type="ECO:0000313" key="2">
    <source>
        <dbReference type="Proteomes" id="UP000191672"/>
    </source>
</evidence>
<organism evidence="1 2">
    <name type="scientific">Penicillium antarcticum</name>
    <dbReference type="NCBI Taxonomy" id="416450"/>
    <lineage>
        <taxon>Eukaryota</taxon>
        <taxon>Fungi</taxon>
        <taxon>Dikarya</taxon>
        <taxon>Ascomycota</taxon>
        <taxon>Pezizomycotina</taxon>
        <taxon>Eurotiomycetes</taxon>
        <taxon>Eurotiomycetidae</taxon>
        <taxon>Eurotiales</taxon>
        <taxon>Aspergillaceae</taxon>
        <taxon>Penicillium</taxon>
    </lineage>
</organism>